<dbReference type="CDD" id="cd19143">
    <property type="entry name" value="AKR_AKR6C1_2"/>
    <property type="match status" value="1"/>
</dbReference>
<evidence type="ECO:0000256" key="2">
    <source>
        <dbReference type="ARBA" id="ARBA00022857"/>
    </source>
</evidence>
<dbReference type="InterPro" id="IPR036812">
    <property type="entry name" value="NAD(P)_OxRdtase_dom_sf"/>
</dbReference>
<dbReference type="PANTHER" id="PTHR43150:SF2">
    <property type="entry name" value="HYPERKINETIC, ISOFORM M"/>
    <property type="match status" value="1"/>
</dbReference>
<accession>A0A6J6UWG7</accession>
<dbReference type="PRINTS" id="PR01577">
    <property type="entry name" value="KCNABCHANNEL"/>
</dbReference>
<dbReference type="GO" id="GO:0016491">
    <property type="term" value="F:oxidoreductase activity"/>
    <property type="evidence" value="ECO:0007669"/>
    <property type="project" value="UniProtKB-KW"/>
</dbReference>
<sequence>MAPRTKMTYRRLGSSGLQLSVLSFGSWVSFDAQMKDDMALECMQAAYDGGCNFFDNAEAYAGGESEAIMGRVIKELGWSRQSYVLSSKFYWGVDGNLRNMRNTLNRKYLMQAINRSLERFQTDFLDLVFCHRPDPNTPIEETVWAMSDLIASGKVLYWGTSEWSADEIRAAWEIAERHHLRKPVMEQPQYNLFARDRVEKEYARLYEDIGLGTTIWSPLASGLLTGKYRGGVPQDSRGALAGYEWLQQRLTEPDTLAKVERLRPIADELGCSMAQLALAWCAANPRVSTVITGASRPSQVLENFESLAVIPLLTPEVMTRIDAAVA</sequence>
<dbReference type="Pfam" id="PF00248">
    <property type="entry name" value="Aldo_ket_red"/>
    <property type="match status" value="1"/>
</dbReference>
<keyword evidence="3" id="KW-0560">Oxidoreductase</keyword>
<dbReference type="AlphaFoldDB" id="A0A6J6UWG7"/>
<gene>
    <name evidence="5" type="ORF">UFOPK2806_01880</name>
    <name evidence="6" type="ORF">UFOPK4306_01660</name>
</gene>
<evidence type="ECO:0000259" key="4">
    <source>
        <dbReference type="Pfam" id="PF00248"/>
    </source>
</evidence>
<dbReference type="EMBL" id="CAEZYY010000031">
    <property type="protein sequence ID" value="CAB4763806.1"/>
    <property type="molecule type" value="Genomic_DNA"/>
</dbReference>
<dbReference type="EMBL" id="CAFBQP010000065">
    <property type="protein sequence ID" value="CAB5065772.1"/>
    <property type="molecule type" value="Genomic_DNA"/>
</dbReference>
<evidence type="ECO:0000256" key="3">
    <source>
        <dbReference type="ARBA" id="ARBA00023002"/>
    </source>
</evidence>
<evidence type="ECO:0000313" key="6">
    <source>
        <dbReference type="EMBL" id="CAB5065772.1"/>
    </source>
</evidence>
<dbReference type="Gene3D" id="3.20.20.100">
    <property type="entry name" value="NADP-dependent oxidoreductase domain"/>
    <property type="match status" value="1"/>
</dbReference>
<evidence type="ECO:0000313" key="5">
    <source>
        <dbReference type="EMBL" id="CAB4763806.1"/>
    </source>
</evidence>
<keyword evidence="2" id="KW-0521">NADP</keyword>
<feature type="domain" description="NADP-dependent oxidoreductase" evidence="4">
    <location>
        <begin position="22"/>
        <end position="324"/>
    </location>
</feature>
<dbReference type="SUPFAM" id="SSF51430">
    <property type="entry name" value="NAD(P)-linked oxidoreductase"/>
    <property type="match status" value="1"/>
</dbReference>
<comment type="similarity">
    <text evidence="1">Belongs to the shaker potassium channel beta subunit family.</text>
</comment>
<evidence type="ECO:0000256" key="1">
    <source>
        <dbReference type="ARBA" id="ARBA00006515"/>
    </source>
</evidence>
<reference evidence="5" key="1">
    <citation type="submission" date="2020-05" db="EMBL/GenBank/DDBJ databases">
        <authorList>
            <person name="Chiriac C."/>
            <person name="Salcher M."/>
            <person name="Ghai R."/>
            <person name="Kavagutti S V."/>
        </authorList>
    </citation>
    <scope>NUCLEOTIDE SEQUENCE</scope>
</reference>
<dbReference type="InterPro" id="IPR023210">
    <property type="entry name" value="NADP_OxRdtase_dom"/>
</dbReference>
<dbReference type="InterPro" id="IPR005399">
    <property type="entry name" value="K_chnl_volt-dep_bsu_KCNAB-rel"/>
</dbReference>
<dbReference type="PANTHER" id="PTHR43150">
    <property type="entry name" value="HYPERKINETIC, ISOFORM M"/>
    <property type="match status" value="1"/>
</dbReference>
<protein>
    <submittedName>
        <fullName evidence="5">Unannotated protein</fullName>
    </submittedName>
</protein>
<proteinExistence type="inferred from homology"/>
<organism evidence="5">
    <name type="scientific">freshwater metagenome</name>
    <dbReference type="NCBI Taxonomy" id="449393"/>
    <lineage>
        <taxon>unclassified sequences</taxon>
        <taxon>metagenomes</taxon>
        <taxon>ecological metagenomes</taxon>
    </lineage>
</organism>
<name>A0A6J6UWG7_9ZZZZ</name>